<evidence type="ECO:0000256" key="1">
    <source>
        <dbReference type="ARBA" id="ARBA00004651"/>
    </source>
</evidence>
<evidence type="ECO:0000256" key="12">
    <source>
        <dbReference type="SAM" id="Phobius"/>
    </source>
</evidence>
<dbReference type="EMBL" id="CAKKLH010000107">
    <property type="protein sequence ID" value="CAH0103275.1"/>
    <property type="molecule type" value="Genomic_DNA"/>
</dbReference>
<comment type="caution">
    <text evidence="14">The sequence shown here is derived from an EMBL/GenBank/DDBJ whole genome shotgun (WGS) entry which is preliminary data.</text>
</comment>
<evidence type="ECO:0000256" key="5">
    <source>
        <dbReference type="ARBA" id="ARBA00022989"/>
    </source>
</evidence>
<comment type="similarity">
    <text evidence="2">Belongs to the G-protein coupled receptor 1 family.</text>
</comment>
<dbReference type="InterPro" id="IPR017452">
    <property type="entry name" value="GPCR_Rhodpsn_7TM"/>
</dbReference>
<evidence type="ECO:0000256" key="10">
    <source>
        <dbReference type="ARBA" id="ARBA00023224"/>
    </source>
</evidence>
<proteinExistence type="inferred from homology"/>
<evidence type="ECO:0000256" key="3">
    <source>
        <dbReference type="ARBA" id="ARBA00022475"/>
    </source>
</evidence>
<protein>
    <recommendedName>
        <fullName evidence="13">G-protein coupled receptors family 1 profile domain-containing protein</fullName>
    </recommendedName>
</protein>
<keyword evidence="9" id="KW-0325">Glycoprotein</keyword>
<dbReference type="Gene3D" id="1.20.1070.10">
    <property type="entry name" value="Rhodopsin 7-helix transmembrane proteins"/>
    <property type="match status" value="2"/>
</dbReference>
<comment type="subcellular location">
    <subcellularLocation>
        <location evidence="1">Cell membrane</location>
        <topology evidence="1">Multi-pass membrane protein</topology>
    </subcellularLocation>
</comment>
<dbReference type="AlphaFoldDB" id="A0A8J2RPC3"/>
<evidence type="ECO:0000313" key="14">
    <source>
        <dbReference type="EMBL" id="CAH0103275.1"/>
    </source>
</evidence>
<dbReference type="OrthoDB" id="5959154at2759"/>
<keyword evidence="15" id="KW-1185">Reference proteome</keyword>
<feature type="transmembrane region" description="Helical" evidence="12">
    <location>
        <begin position="228"/>
        <end position="249"/>
    </location>
</feature>
<evidence type="ECO:0000256" key="8">
    <source>
        <dbReference type="ARBA" id="ARBA00023170"/>
    </source>
</evidence>
<dbReference type="PROSITE" id="PS00237">
    <property type="entry name" value="G_PROTEIN_RECEP_F1_1"/>
    <property type="match status" value="1"/>
</dbReference>
<evidence type="ECO:0000256" key="7">
    <source>
        <dbReference type="ARBA" id="ARBA00023136"/>
    </source>
</evidence>
<gene>
    <name evidence="14" type="ORF">DGAL_LOCUS5811</name>
</gene>
<evidence type="ECO:0000256" key="2">
    <source>
        <dbReference type="ARBA" id="ARBA00010663"/>
    </source>
</evidence>
<feature type="transmembrane region" description="Helical" evidence="12">
    <location>
        <begin position="270"/>
        <end position="291"/>
    </location>
</feature>
<evidence type="ECO:0000256" key="9">
    <source>
        <dbReference type="ARBA" id="ARBA00023180"/>
    </source>
</evidence>
<keyword evidence="6" id="KW-0297">G-protein coupled receptor</keyword>
<accession>A0A8J2RPC3</accession>
<dbReference type="GO" id="GO:0007189">
    <property type="term" value="P:adenylate cyclase-activating G protein-coupled receptor signaling pathway"/>
    <property type="evidence" value="ECO:0007669"/>
    <property type="project" value="TreeGrafter"/>
</dbReference>
<feature type="transmembrane region" description="Helical" evidence="12">
    <location>
        <begin position="186"/>
        <end position="208"/>
    </location>
</feature>
<feature type="compositionally biased region" description="Low complexity" evidence="11">
    <location>
        <begin position="409"/>
        <end position="419"/>
    </location>
</feature>
<dbReference type="GO" id="GO:0007204">
    <property type="term" value="P:positive regulation of cytosolic calcium ion concentration"/>
    <property type="evidence" value="ECO:0007669"/>
    <property type="project" value="TreeGrafter"/>
</dbReference>
<evidence type="ECO:0000256" key="6">
    <source>
        <dbReference type="ARBA" id="ARBA00023040"/>
    </source>
</evidence>
<sequence>MGGPNQQGGAAAAAAAIYPQRRAAGLLAQRERERPASESWNNSRDRWIHADKWQVELDARITMDTTTVRDLLVLDSDEADAAGVFFMEQATEAAVDFLSIASSAFVISSRNETMSVGIGGIGGGNFNSSSGSFDNSVVTNVSSVRHLNPSVQALLTVFYMLGISGNIAALIMLGRNETARNKRQTLMLKCLAWNDLLAVTGSSIQMHLQLYMPSRWVLTPYFCGVRVFWRAFGLGSGAVALAMAVERWFALTKPFVYQTKVTYRRIQSSIFGLWILVTILSCLPFFGFGLYYDTSQVGYKRCSRYRFGTTPDDIAYAYIWFGFGLTMCVLIVACNLGVIEALYQMNRRSGNRRLTRYPAELSSSVLTTTETHQQHVPLRDSIQHNNSQQHRRLQHHESFSHTQRRSIEMDNSSYSNSSTSRHHLSVRQRDSSGSSSTSTRRHHHRHHDPNNQTQEEIKFARLMAVLCIFYVLCWIPQLVAIPVGLANPKNQERVFFRVADVCIALNFVLDPFI</sequence>
<dbReference type="Pfam" id="PF00001">
    <property type="entry name" value="7tm_1"/>
    <property type="match status" value="1"/>
</dbReference>
<dbReference type="GO" id="GO:0004930">
    <property type="term" value="F:G protein-coupled receptor activity"/>
    <property type="evidence" value="ECO:0007669"/>
    <property type="project" value="UniProtKB-KW"/>
</dbReference>
<name>A0A8J2RPC3_9CRUS</name>
<dbReference type="SUPFAM" id="SSF81321">
    <property type="entry name" value="Family A G protein-coupled receptor-like"/>
    <property type="match status" value="1"/>
</dbReference>
<reference evidence="14" key="1">
    <citation type="submission" date="2021-11" db="EMBL/GenBank/DDBJ databases">
        <authorList>
            <person name="Schell T."/>
        </authorList>
    </citation>
    <scope>NUCLEOTIDE SEQUENCE</scope>
    <source>
        <strain evidence="14">M5</strain>
    </source>
</reference>
<feature type="region of interest" description="Disordered" evidence="11">
    <location>
        <begin position="384"/>
        <end position="452"/>
    </location>
</feature>
<keyword evidence="4 12" id="KW-0812">Transmembrane</keyword>
<dbReference type="PANTHER" id="PTHR11866:SF16">
    <property type="entry name" value="PROSTAGLANDIN E2 RECEPTOR EP4 SUBTYPE-LIKE PROTEIN"/>
    <property type="match status" value="1"/>
</dbReference>
<dbReference type="PANTHER" id="PTHR11866">
    <property type="entry name" value="G-PROTEIN COUPLED RECEPTOR FAMILY 1 MEMBER"/>
    <property type="match status" value="1"/>
</dbReference>
<dbReference type="InterPro" id="IPR000276">
    <property type="entry name" value="GPCR_Rhodpsn"/>
</dbReference>
<dbReference type="Proteomes" id="UP000789390">
    <property type="component" value="Unassembled WGS sequence"/>
</dbReference>
<organism evidence="14 15">
    <name type="scientific">Daphnia galeata</name>
    <dbReference type="NCBI Taxonomy" id="27404"/>
    <lineage>
        <taxon>Eukaryota</taxon>
        <taxon>Metazoa</taxon>
        <taxon>Ecdysozoa</taxon>
        <taxon>Arthropoda</taxon>
        <taxon>Crustacea</taxon>
        <taxon>Branchiopoda</taxon>
        <taxon>Diplostraca</taxon>
        <taxon>Cladocera</taxon>
        <taxon>Anomopoda</taxon>
        <taxon>Daphniidae</taxon>
        <taxon>Daphnia</taxon>
    </lineage>
</organism>
<feature type="transmembrane region" description="Helical" evidence="12">
    <location>
        <begin position="462"/>
        <end position="482"/>
    </location>
</feature>
<feature type="transmembrane region" description="Helical" evidence="12">
    <location>
        <begin position="317"/>
        <end position="343"/>
    </location>
</feature>
<keyword evidence="3" id="KW-1003">Cell membrane</keyword>
<evidence type="ECO:0000256" key="4">
    <source>
        <dbReference type="ARBA" id="ARBA00022692"/>
    </source>
</evidence>
<dbReference type="GO" id="GO:0005886">
    <property type="term" value="C:plasma membrane"/>
    <property type="evidence" value="ECO:0007669"/>
    <property type="project" value="UniProtKB-SubCell"/>
</dbReference>
<feature type="transmembrane region" description="Helical" evidence="12">
    <location>
        <begin position="153"/>
        <end position="174"/>
    </location>
</feature>
<keyword evidence="7 12" id="KW-0472">Membrane</keyword>
<evidence type="ECO:0000259" key="13">
    <source>
        <dbReference type="PROSITE" id="PS50262"/>
    </source>
</evidence>
<dbReference type="InterPro" id="IPR008365">
    <property type="entry name" value="Prostanoid_rcpt"/>
</dbReference>
<keyword evidence="5 12" id="KW-1133">Transmembrane helix</keyword>
<keyword evidence="10" id="KW-0807">Transducer</keyword>
<dbReference type="PROSITE" id="PS50262">
    <property type="entry name" value="G_PROTEIN_RECEP_F1_2"/>
    <property type="match status" value="1"/>
</dbReference>
<evidence type="ECO:0000313" key="15">
    <source>
        <dbReference type="Proteomes" id="UP000789390"/>
    </source>
</evidence>
<evidence type="ECO:0000256" key="11">
    <source>
        <dbReference type="SAM" id="MobiDB-lite"/>
    </source>
</evidence>
<keyword evidence="8" id="KW-0675">Receptor</keyword>
<feature type="domain" description="G-protein coupled receptors family 1 profile" evidence="13">
    <location>
        <begin position="165"/>
        <end position="513"/>
    </location>
</feature>